<feature type="domain" description="YbhG-like alpha-helical hairpin" evidence="4">
    <location>
        <begin position="107"/>
        <end position="225"/>
    </location>
</feature>
<dbReference type="InterPro" id="IPR059052">
    <property type="entry name" value="HH_YbhG-like"/>
</dbReference>
<accession>A0A316F3A9</accession>
<proteinExistence type="predicted"/>
<protein>
    <submittedName>
        <fullName evidence="5">HlyD family secretion protein</fullName>
    </submittedName>
</protein>
<feature type="signal peptide" evidence="3">
    <location>
        <begin position="1"/>
        <end position="49"/>
    </location>
</feature>
<reference evidence="5 6" key="1">
    <citation type="submission" date="2018-05" db="EMBL/GenBank/DDBJ databases">
        <title>Genomic Encyclopedia of Type Strains, Phase IV (KMG-V): Genome sequencing to study the core and pangenomes of soil and plant-associated prokaryotes.</title>
        <authorList>
            <person name="Whitman W."/>
        </authorList>
    </citation>
    <scope>NUCLEOTIDE SEQUENCE [LARGE SCALE GENOMIC DNA]</scope>
    <source>
        <strain evidence="5 6">SLV-132</strain>
    </source>
</reference>
<dbReference type="InterPro" id="IPR050465">
    <property type="entry name" value="UPF0194_transport"/>
</dbReference>
<comment type="subcellular location">
    <subcellularLocation>
        <location evidence="1">Cell envelope</location>
    </subcellularLocation>
</comment>
<dbReference type="Pfam" id="PF25881">
    <property type="entry name" value="HH_YBHG"/>
    <property type="match status" value="1"/>
</dbReference>
<evidence type="ECO:0000256" key="3">
    <source>
        <dbReference type="SAM" id="SignalP"/>
    </source>
</evidence>
<organism evidence="5 6">
    <name type="scientific">Cupriavidus plantarum</name>
    <dbReference type="NCBI Taxonomy" id="942865"/>
    <lineage>
        <taxon>Bacteria</taxon>
        <taxon>Pseudomonadati</taxon>
        <taxon>Pseudomonadota</taxon>
        <taxon>Betaproteobacteria</taxon>
        <taxon>Burkholderiales</taxon>
        <taxon>Burkholderiaceae</taxon>
        <taxon>Cupriavidus</taxon>
    </lineage>
</organism>
<evidence type="ECO:0000256" key="2">
    <source>
        <dbReference type="ARBA" id="ARBA00023054"/>
    </source>
</evidence>
<dbReference type="AlphaFoldDB" id="A0A316F3A9"/>
<dbReference type="Gene3D" id="2.40.50.100">
    <property type="match status" value="1"/>
</dbReference>
<comment type="caution">
    <text evidence="5">The sequence shown here is derived from an EMBL/GenBank/DDBJ whole genome shotgun (WGS) entry which is preliminary data.</text>
</comment>
<dbReference type="Gene3D" id="2.40.30.170">
    <property type="match status" value="1"/>
</dbReference>
<keyword evidence="3" id="KW-0732">Signal</keyword>
<dbReference type="EMBL" id="QGGT01000001">
    <property type="protein sequence ID" value="PWK38555.1"/>
    <property type="molecule type" value="Genomic_DNA"/>
</dbReference>
<name>A0A316F3A9_9BURK</name>
<dbReference type="RefSeq" id="WP_109582131.1">
    <property type="nucleotide sequence ID" value="NZ_QGGT01000001.1"/>
</dbReference>
<keyword evidence="6" id="KW-1185">Reference proteome</keyword>
<dbReference type="Proteomes" id="UP000245754">
    <property type="component" value="Unassembled WGS sequence"/>
</dbReference>
<dbReference type="GO" id="GO:0030313">
    <property type="term" value="C:cell envelope"/>
    <property type="evidence" value="ECO:0007669"/>
    <property type="project" value="UniProtKB-SubCell"/>
</dbReference>
<gene>
    <name evidence="5" type="ORF">C7419_1012453</name>
</gene>
<sequence length="349" mass="37311">MPTLSPRIANARTQRAIAATRAATRAASRAATRAAARATALATAALALAACSNDPPNGWQGYVEGEFVAVASPFAGRLDRLAVDRGQQIDKGAALFVLESDDERAARDQAAEQVRVAEAQLVDMQTGKRPVEVAVNQAQLVQARAQATRSAAQRKRDEAQFEIGGISRAQLDESRATAESDAARVREIQRDVDVARLPGRTAQLAAQAAQVQAARAALAQAEWKLSRKSVAATEAGLVYDTPFRNGEWVPAGSPVVRMLPPGNVKVRFFVPEGAVGSIRNGQRVQIVCDGCPAPVPATITYVSNEAEFTPPVIYSNETRRKLVFLIEARPARDDAPRLHPGQPVEVRAS</sequence>
<feature type="chain" id="PRO_5016455102" evidence="3">
    <location>
        <begin position="50"/>
        <end position="349"/>
    </location>
</feature>
<evidence type="ECO:0000313" key="5">
    <source>
        <dbReference type="EMBL" id="PWK38555.1"/>
    </source>
</evidence>
<evidence type="ECO:0000256" key="1">
    <source>
        <dbReference type="ARBA" id="ARBA00004196"/>
    </source>
</evidence>
<dbReference type="PANTHER" id="PTHR32347">
    <property type="entry name" value="EFFLUX SYSTEM COMPONENT YKNX-RELATED"/>
    <property type="match status" value="1"/>
</dbReference>
<evidence type="ECO:0000259" key="4">
    <source>
        <dbReference type="Pfam" id="PF25881"/>
    </source>
</evidence>
<evidence type="ECO:0000313" key="6">
    <source>
        <dbReference type="Proteomes" id="UP000245754"/>
    </source>
</evidence>
<dbReference type="PANTHER" id="PTHR32347:SF23">
    <property type="entry name" value="BLL5650 PROTEIN"/>
    <property type="match status" value="1"/>
</dbReference>
<keyword evidence="2" id="KW-0175">Coiled coil</keyword>